<dbReference type="Gene3D" id="3.20.20.80">
    <property type="entry name" value="Glycosidases"/>
    <property type="match status" value="1"/>
</dbReference>
<accession>J9BTR3</accession>
<feature type="non-terminal residue" evidence="1">
    <location>
        <position position="139"/>
    </location>
</feature>
<gene>
    <name evidence="1" type="ORF">EVA_20933</name>
</gene>
<dbReference type="SUPFAM" id="SSF51445">
    <property type="entry name" value="(Trans)glycosidases"/>
    <property type="match status" value="1"/>
</dbReference>
<dbReference type="InterPro" id="IPR017853">
    <property type="entry name" value="GH"/>
</dbReference>
<reference evidence="1" key="1">
    <citation type="journal article" date="2012" name="PLoS ONE">
        <title>Gene sets for utilization of primary and secondary nutrition supplies in the distal gut of endangered iberian lynx.</title>
        <authorList>
            <person name="Alcaide M."/>
            <person name="Messina E."/>
            <person name="Richter M."/>
            <person name="Bargiela R."/>
            <person name="Peplies J."/>
            <person name="Huws S.A."/>
            <person name="Newbold C.J."/>
            <person name="Golyshin P.N."/>
            <person name="Simon M.A."/>
            <person name="Lopez G."/>
            <person name="Yakimov M.M."/>
            <person name="Ferrer M."/>
        </authorList>
    </citation>
    <scope>NUCLEOTIDE SEQUENCE</scope>
</reference>
<protein>
    <submittedName>
        <fullName evidence="1">Glycogen branching enzyme</fullName>
    </submittedName>
</protein>
<proteinExistence type="predicted"/>
<evidence type="ECO:0000313" key="1">
    <source>
        <dbReference type="EMBL" id="EJW90960.1"/>
    </source>
</evidence>
<dbReference type="Gene3D" id="2.60.40.1180">
    <property type="entry name" value="Golgi alpha-mannosidase II"/>
    <property type="match status" value="1"/>
</dbReference>
<comment type="caution">
    <text evidence="1">The sequence shown here is derived from an EMBL/GenBank/DDBJ whole genome shotgun (WGS) entry which is preliminary data.</text>
</comment>
<name>J9BTR3_9ZZZZ</name>
<sequence>GSYKQKFDQVRLLYFYMLVHPGKKLNFMGGEIGMFREWDENRELDWGLLGYPQHKGLEQLIIRLGELYEHRPELHCGEYHPARFEWLVREAKDEGIFAFVRKGPDGKQLLAVLNTLPVFRPEFPICRNGFCHAVPLLCT</sequence>
<dbReference type="EMBL" id="AMCI01008498">
    <property type="protein sequence ID" value="EJW90960.1"/>
    <property type="molecule type" value="Genomic_DNA"/>
</dbReference>
<feature type="non-terminal residue" evidence="1">
    <location>
        <position position="1"/>
    </location>
</feature>
<dbReference type="AlphaFoldDB" id="J9BTR3"/>
<dbReference type="SUPFAM" id="SSF51011">
    <property type="entry name" value="Glycosyl hydrolase domain"/>
    <property type="match status" value="1"/>
</dbReference>
<dbReference type="InterPro" id="IPR013780">
    <property type="entry name" value="Glyco_hydro_b"/>
</dbReference>
<organism evidence="1">
    <name type="scientific">gut metagenome</name>
    <dbReference type="NCBI Taxonomy" id="749906"/>
    <lineage>
        <taxon>unclassified sequences</taxon>
        <taxon>metagenomes</taxon>
        <taxon>organismal metagenomes</taxon>
    </lineage>
</organism>